<feature type="transmembrane region" description="Helical" evidence="1">
    <location>
        <begin position="116"/>
        <end position="134"/>
    </location>
</feature>
<comment type="caution">
    <text evidence="2">The sequence shown here is derived from an EMBL/GenBank/DDBJ whole genome shotgun (WGS) entry which is preliminary data.</text>
</comment>
<dbReference type="EMBL" id="LAZR01001377">
    <property type="protein sequence ID" value="KKN45612.1"/>
    <property type="molecule type" value="Genomic_DNA"/>
</dbReference>
<protein>
    <recommendedName>
        <fullName evidence="3">Norphogenetic protein</fullName>
    </recommendedName>
</protein>
<dbReference type="AlphaFoldDB" id="A0A0F9R8E1"/>
<keyword evidence="1" id="KW-0812">Transmembrane</keyword>
<dbReference type="Gene3D" id="3.90.1480.10">
    <property type="entry name" value="Alpha-2,3-sialyltransferase"/>
    <property type="match status" value="1"/>
</dbReference>
<keyword evidence="1" id="KW-0472">Membrane</keyword>
<sequence length="207" mass="23368">MQWQVPRIWQGKEVYIVGGGPSIEKLKVAELSGKRIIVANNSYRLFPDAHYCFFMDYHEWYVHHKKELRETFKGNLVSCHHKFQQDPDVLYLASNGSKGLTRKPGGITNGNNSGTAAINLAFLLGATTIILIGFDMRMVDGSHNYHNECFRTKSVPEDIYKSSFIPNLATMAVELEKEGISVQNATPGSALDLFPFRHDLIEALYDE</sequence>
<evidence type="ECO:0008006" key="3">
    <source>
        <dbReference type="Google" id="ProtNLM"/>
    </source>
</evidence>
<proteinExistence type="predicted"/>
<keyword evidence="1" id="KW-1133">Transmembrane helix</keyword>
<evidence type="ECO:0000313" key="2">
    <source>
        <dbReference type="EMBL" id="KKN45612.1"/>
    </source>
</evidence>
<name>A0A0F9R8E1_9ZZZZ</name>
<reference evidence="2" key="1">
    <citation type="journal article" date="2015" name="Nature">
        <title>Complex archaea that bridge the gap between prokaryotes and eukaryotes.</title>
        <authorList>
            <person name="Spang A."/>
            <person name="Saw J.H."/>
            <person name="Jorgensen S.L."/>
            <person name="Zaremba-Niedzwiedzka K."/>
            <person name="Martijn J."/>
            <person name="Lind A.E."/>
            <person name="van Eijk R."/>
            <person name="Schleper C."/>
            <person name="Guy L."/>
            <person name="Ettema T.J."/>
        </authorList>
    </citation>
    <scope>NUCLEOTIDE SEQUENCE</scope>
</reference>
<evidence type="ECO:0000256" key="1">
    <source>
        <dbReference type="SAM" id="Phobius"/>
    </source>
</evidence>
<accession>A0A0F9R8E1</accession>
<organism evidence="2">
    <name type="scientific">marine sediment metagenome</name>
    <dbReference type="NCBI Taxonomy" id="412755"/>
    <lineage>
        <taxon>unclassified sequences</taxon>
        <taxon>metagenomes</taxon>
        <taxon>ecological metagenomes</taxon>
    </lineage>
</organism>
<gene>
    <name evidence="2" type="ORF">LCGC14_0681220</name>
</gene>